<comment type="similarity">
    <text evidence="2">Belongs to the SusD family.</text>
</comment>
<keyword evidence="3" id="KW-0732">Signal</keyword>
<dbReference type="GO" id="GO:0009279">
    <property type="term" value="C:cell outer membrane"/>
    <property type="evidence" value="ECO:0007669"/>
    <property type="project" value="UniProtKB-SubCell"/>
</dbReference>
<evidence type="ECO:0000256" key="4">
    <source>
        <dbReference type="ARBA" id="ARBA00023136"/>
    </source>
</evidence>
<keyword evidence="9" id="KW-1185">Reference proteome</keyword>
<keyword evidence="4" id="KW-0472">Membrane</keyword>
<feature type="domain" description="SusD-like N-terminal" evidence="7">
    <location>
        <begin position="98"/>
        <end position="236"/>
    </location>
</feature>
<reference evidence="8" key="1">
    <citation type="journal article" date="2014" name="Int. J. Syst. Evol. Microbiol.">
        <title>Complete genome sequence of Corynebacterium casei LMG S-19264T (=DSM 44701T), isolated from a smear-ripened cheese.</title>
        <authorList>
            <consortium name="US DOE Joint Genome Institute (JGI-PGF)"/>
            <person name="Walter F."/>
            <person name="Albersmeier A."/>
            <person name="Kalinowski J."/>
            <person name="Ruckert C."/>
        </authorList>
    </citation>
    <scope>NUCLEOTIDE SEQUENCE</scope>
    <source>
        <strain evidence="8">CGMCC 1.15966</strain>
    </source>
</reference>
<evidence type="ECO:0000256" key="5">
    <source>
        <dbReference type="ARBA" id="ARBA00023237"/>
    </source>
</evidence>
<feature type="domain" description="RagB/SusD" evidence="6">
    <location>
        <begin position="365"/>
        <end position="473"/>
    </location>
</feature>
<accession>A0A8H9G0F6</accession>
<dbReference type="InterPro" id="IPR033985">
    <property type="entry name" value="SusD-like_N"/>
</dbReference>
<dbReference type="InterPro" id="IPR011990">
    <property type="entry name" value="TPR-like_helical_dom_sf"/>
</dbReference>
<keyword evidence="5" id="KW-0998">Cell outer membrane</keyword>
<evidence type="ECO:0000313" key="9">
    <source>
        <dbReference type="Proteomes" id="UP000614460"/>
    </source>
</evidence>
<dbReference type="Gene3D" id="1.25.40.390">
    <property type="match status" value="1"/>
</dbReference>
<evidence type="ECO:0000256" key="3">
    <source>
        <dbReference type="ARBA" id="ARBA00022729"/>
    </source>
</evidence>
<dbReference type="Pfam" id="PF07980">
    <property type="entry name" value="SusD_RagB"/>
    <property type="match status" value="1"/>
</dbReference>
<dbReference type="InterPro" id="IPR012944">
    <property type="entry name" value="SusD_RagB_dom"/>
</dbReference>
<evidence type="ECO:0000259" key="7">
    <source>
        <dbReference type="Pfam" id="PF14322"/>
    </source>
</evidence>
<dbReference type="AlphaFoldDB" id="A0A8H9G0F6"/>
<evidence type="ECO:0000259" key="6">
    <source>
        <dbReference type="Pfam" id="PF07980"/>
    </source>
</evidence>
<protein>
    <submittedName>
        <fullName evidence="8">Membrane protein</fullName>
    </submittedName>
</protein>
<organism evidence="8 9">
    <name type="scientific">Sphingobacterium cellulitidis</name>
    <dbReference type="NCBI Taxonomy" id="1768011"/>
    <lineage>
        <taxon>Bacteria</taxon>
        <taxon>Pseudomonadati</taxon>
        <taxon>Bacteroidota</taxon>
        <taxon>Sphingobacteriia</taxon>
        <taxon>Sphingobacteriales</taxon>
        <taxon>Sphingobacteriaceae</taxon>
        <taxon>Sphingobacterium</taxon>
    </lineage>
</organism>
<dbReference type="EMBL" id="BMKM01000002">
    <property type="protein sequence ID" value="GGE16534.1"/>
    <property type="molecule type" value="Genomic_DNA"/>
</dbReference>
<evidence type="ECO:0000313" key="8">
    <source>
        <dbReference type="EMBL" id="GGE16534.1"/>
    </source>
</evidence>
<dbReference type="RefSeq" id="WP_182498963.1">
    <property type="nucleotide sequence ID" value="NZ_BMKM01000002.1"/>
</dbReference>
<proteinExistence type="inferred from homology"/>
<evidence type="ECO:0000256" key="1">
    <source>
        <dbReference type="ARBA" id="ARBA00004442"/>
    </source>
</evidence>
<name>A0A8H9G0F6_9SPHI</name>
<comment type="caution">
    <text evidence="8">The sequence shown here is derived from an EMBL/GenBank/DDBJ whole genome shotgun (WGS) entry which is preliminary data.</text>
</comment>
<sequence length="502" mass="56510">MKRKYITNKWIKATVLMLALSPIFTSCEKGLEYRDDQELNGSNFLKTENDVTSAVTAMYSGIMQGSMWNGYGATMTGITTQAGQTTDEAICNWDDAGRWKKLNMLNFDPDFSQITQHYVFLMRYTSRITTLIPQIEGVSMNEDLKKRYIAELKGLRGFFMQIMYLYYGPVPVVLDPSLVNTPESNTIPRPTKEAMIGFIEKDFKEAIAVLPAKFEGADYGRFSKSACLTALMKLYMQEKRWADAIEMGKQIKAIGFSLTPKYEDNFNMNNKGGNDEIILAVVANATSSTTGNGYRPHYLPTDYYDVTVGGGDAPWGGYRMPWKTYDQFNKADYRLKLLLEKYPTMQGGKVVYRDARAGGDIGAVMDKYGPDPAKVSSMSTAVDVIVYRYADVELLYAEALNELNGPTSEAYTFLNDVRTVHGKLPALSGLTKDTFRKAVQNERLFELWEEGVRRDDLIRWGLYVQRAKDDGYTPGDHVVLYPLPRAAVNQSNGAVKQNPGYN</sequence>
<dbReference type="SUPFAM" id="SSF48452">
    <property type="entry name" value="TPR-like"/>
    <property type="match status" value="1"/>
</dbReference>
<evidence type="ECO:0000256" key="2">
    <source>
        <dbReference type="ARBA" id="ARBA00006275"/>
    </source>
</evidence>
<reference evidence="8" key="2">
    <citation type="submission" date="2020-09" db="EMBL/GenBank/DDBJ databases">
        <authorList>
            <person name="Sun Q."/>
            <person name="Zhou Y."/>
        </authorList>
    </citation>
    <scope>NUCLEOTIDE SEQUENCE</scope>
    <source>
        <strain evidence="8">CGMCC 1.15966</strain>
    </source>
</reference>
<gene>
    <name evidence="8" type="ORF">GCM10011516_12830</name>
</gene>
<comment type="subcellular location">
    <subcellularLocation>
        <location evidence="1">Cell outer membrane</location>
    </subcellularLocation>
</comment>
<dbReference type="Proteomes" id="UP000614460">
    <property type="component" value="Unassembled WGS sequence"/>
</dbReference>
<dbReference type="Pfam" id="PF14322">
    <property type="entry name" value="SusD-like_3"/>
    <property type="match status" value="1"/>
</dbReference>
<dbReference type="PROSITE" id="PS51257">
    <property type="entry name" value="PROKAR_LIPOPROTEIN"/>
    <property type="match status" value="1"/>
</dbReference>